<feature type="region of interest" description="Disordered" evidence="1">
    <location>
        <begin position="274"/>
        <end position="421"/>
    </location>
</feature>
<feature type="compositionally biased region" description="Low complexity" evidence="1">
    <location>
        <begin position="354"/>
        <end position="367"/>
    </location>
</feature>
<accession>A0A0C3LC53</accession>
<protein>
    <submittedName>
        <fullName evidence="2">Uncharacterized protein</fullName>
    </submittedName>
</protein>
<dbReference type="Proteomes" id="UP000054248">
    <property type="component" value="Unassembled WGS sequence"/>
</dbReference>
<feature type="compositionally biased region" description="Polar residues" evidence="1">
    <location>
        <begin position="402"/>
        <end position="420"/>
    </location>
</feature>
<dbReference type="HOGENOM" id="CLU_421623_0_0_1"/>
<organism evidence="2 3">
    <name type="scientific">Tulasnella calospora MUT 4182</name>
    <dbReference type="NCBI Taxonomy" id="1051891"/>
    <lineage>
        <taxon>Eukaryota</taxon>
        <taxon>Fungi</taxon>
        <taxon>Dikarya</taxon>
        <taxon>Basidiomycota</taxon>
        <taxon>Agaricomycotina</taxon>
        <taxon>Agaricomycetes</taxon>
        <taxon>Cantharellales</taxon>
        <taxon>Tulasnellaceae</taxon>
        <taxon>Tulasnella</taxon>
    </lineage>
</organism>
<dbReference type="AlphaFoldDB" id="A0A0C3LC53"/>
<keyword evidence="3" id="KW-1185">Reference proteome</keyword>
<feature type="compositionally biased region" description="Polar residues" evidence="1">
    <location>
        <begin position="575"/>
        <end position="596"/>
    </location>
</feature>
<feature type="compositionally biased region" description="Polar residues" evidence="1">
    <location>
        <begin position="285"/>
        <end position="299"/>
    </location>
</feature>
<feature type="compositionally biased region" description="Basic residues" evidence="1">
    <location>
        <begin position="306"/>
        <end position="316"/>
    </location>
</feature>
<name>A0A0C3LC53_9AGAM</name>
<evidence type="ECO:0000313" key="3">
    <source>
        <dbReference type="Proteomes" id="UP000054248"/>
    </source>
</evidence>
<dbReference type="EMBL" id="KN822963">
    <property type="protein sequence ID" value="KIO31488.1"/>
    <property type="molecule type" value="Genomic_DNA"/>
</dbReference>
<evidence type="ECO:0000313" key="2">
    <source>
        <dbReference type="EMBL" id="KIO31488.1"/>
    </source>
</evidence>
<gene>
    <name evidence="2" type="ORF">M407DRAFT_219873</name>
</gene>
<feature type="region of interest" description="Disordered" evidence="1">
    <location>
        <begin position="567"/>
        <end position="617"/>
    </location>
</feature>
<reference evidence="2 3" key="1">
    <citation type="submission" date="2014-04" db="EMBL/GenBank/DDBJ databases">
        <authorList>
            <consortium name="DOE Joint Genome Institute"/>
            <person name="Kuo A."/>
            <person name="Girlanda M."/>
            <person name="Perotto S."/>
            <person name="Kohler A."/>
            <person name="Nagy L.G."/>
            <person name="Floudas D."/>
            <person name="Copeland A."/>
            <person name="Barry K.W."/>
            <person name="Cichocki N."/>
            <person name="Veneault-Fourrey C."/>
            <person name="LaButti K."/>
            <person name="Lindquist E.A."/>
            <person name="Lipzen A."/>
            <person name="Lundell T."/>
            <person name="Morin E."/>
            <person name="Murat C."/>
            <person name="Sun H."/>
            <person name="Tunlid A."/>
            <person name="Henrissat B."/>
            <person name="Grigoriev I.V."/>
            <person name="Hibbett D.S."/>
            <person name="Martin F."/>
            <person name="Nordberg H.P."/>
            <person name="Cantor M.N."/>
            <person name="Hua S.X."/>
        </authorList>
    </citation>
    <scope>NUCLEOTIDE SEQUENCE [LARGE SCALE GENOMIC DNA]</scope>
    <source>
        <strain evidence="2 3">MUT 4182</strain>
    </source>
</reference>
<feature type="compositionally biased region" description="Low complexity" evidence="1">
    <location>
        <begin position="376"/>
        <end position="385"/>
    </location>
</feature>
<proteinExistence type="predicted"/>
<dbReference type="OrthoDB" id="2419903at2759"/>
<evidence type="ECO:0000256" key="1">
    <source>
        <dbReference type="SAM" id="MobiDB-lite"/>
    </source>
</evidence>
<sequence>MCEVAVHLIGPHYLHCGVLQKYPGHDYCGKTCAAEAARQKKATPQWVGAHVPPLEADTSDLCENCYVRSKSQETDEDGTVITHPHCGIRCALTSQRSILPASNIPAPAAAPINRNPSSLLMERVRTPIGRSILLMMQDRWRSEELGTPQLKSVYRIGLSEQVYRRFDLALYGSGLYTYQNPALAHHMALSDVEQQSQATNYALIQCRVVTQENSGLSSKPFICSTDDSGVTFCSQSTAIIPTHLLIYSLDVPPDTKQLAGSVNANVASIGPAASAAAPASGGLGQSKSSTNTDASNNFDSGEMKLKSAKGKGKARAKGQERRGGSINTGTEPAVPPPLPLSWQRGLPNTPAPSPGAAKPAAGGDPQSTPLPPSSAPTPASKSGPTYLSAAQEKARPAANDQAAPSSALNAPQGFYQTNLPSPGPGNFFVQTPAGFVPIQSSAQASITPFVLGVDGKLYPAQATLSGGHDQAYAIERACYEGYYLGSVAYPVIPPSVPSPESAANQGILSTPAPDPATATLRAIMNPDPRGKCFQSVASLFTYMVVNPASRSSPPAAYFNAEAESYSGRRPASTGFEPNSTGQQKTTRQSSYPSSNLADYAGDPLGAGDDEDSRSSAAAANKFMAPTWDLNSRLDEDDDFDYLNPDVNLVR</sequence>
<reference evidence="3" key="2">
    <citation type="submission" date="2015-01" db="EMBL/GenBank/DDBJ databases">
        <title>Evolutionary Origins and Diversification of the Mycorrhizal Mutualists.</title>
        <authorList>
            <consortium name="DOE Joint Genome Institute"/>
            <consortium name="Mycorrhizal Genomics Consortium"/>
            <person name="Kohler A."/>
            <person name="Kuo A."/>
            <person name="Nagy L.G."/>
            <person name="Floudas D."/>
            <person name="Copeland A."/>
            <person name="Barry K.W."/>
            <person name="Cichocki N."/>
            <person name="Veneault-Fourrey C."/>
            <person name="LaButti K."/>
            <person name="Lindquist E.A."/>
            <person name="Lipzen A."/>
            <person name="Lundell T."/>
            <person name="Morin E."/>
            <person name="Murat C."/>
            <person name="Riley R."/>
            <person name="Ohm R."/>
            <person name="Sun H."/>
            <person name="Tunlid A."/>
            <person name="Henrissat B."/>
            <person name="Grigoriev I.V."/>
            <person name="Hibbett D.S."/>
            <person name="Martin F."/>
        </authorList>
    </citation>
    <scope>NUCLEOTIDE SEQUENCE [LARGE SCALE GENOMIC DNA]</scope>
    <source>
        <strain evidence="3">MUT 4182</strain>
    </source>
</reference>